<evidence type="ECO:0000256" key="2">
    <source>
        <dbReference type="ARBA" id="ARBA00022729"/>
    </source>
</evidence>
<feature type="domain" description="VWFA" evidence="8">
    <location>
        <begin position="85"/>
        <end position="255"/>
    </location>
</feature>
<dbReference type="SMART" id="SM00181">
    <property type="entry name" value="EGF"/>
    <property type="match status" value="2"/>
</dbReference>
<dbReference type="FunFam" id="3.40.50.410:FF:000047">
    <property type="entry name" value="von Willebrand factor A domain containing 2"/>
    <property type="match status" value="1"/>
</dbReference>
<dbReference type="PANTHER" id="PTHR24020">
    <property type="entry name" value="COLLAGEN ALPHA"/>
    <property type="match status" value="1"/>
</dbReference>
<evidence type="ECO:0000256" key="6">
    <source>
        <dbReference type="SAM" id="MobiDB-lite"/>
    </source>
</evidence>
<evidence type="ECO:0000256" key="1">
    <source>
        <dbReference type="ARBA" id="ARBA00022536"/>
    </source>
</evidence>
<dbReference type="EMBL" id="JAGXEW010000013">
    <property type="protein sequence ID" value="KAK1164324.1"/>
    <property type="molecule type" value="Genomic_DNA"/>
</dbReference>
<dbReference type="CDD" id="cd01472">
    <property type="entry name" value="vWA_collagen"/>
    <property type="match status" value="1"/>
</dbReference>
<keyword evidence="4" id="KW-1015">Disulfide bond</keyword>
<evidence type="ECO:0000313" key="10">
    <source>
        <dbReference type="Proteomes" id="UP001230051"/>
    </source>
</evidence>
<keyword evidence="1 5" id="KW-0245">EGF-like domain</keyword>
<feature type="domain" description="VWFA" evidence="8">
    <location>
        <begin position="566"/>
        <end position="740"/>
    </location>
</feature>
<name>A0AAD8D660_ACIOX</name>
<feature type="compositionally biased region" description="Basic residues" evidence="6">
    <location>
        <begin position="803"/>
        <end position="823"/>
    </location>
</feature>
<dbReference type="InterPro" id="IPR036465">
    <property type="entry name" value="vWFA_dom_sf"/>
</dbReference>
<comment type="caution">
    <text evidence="9">The sequence shown here is derived from an EMBL/GenBank/DDBJ whole genome shotgun (WGS) entry which is preliminary data.</text>
</comment>
<dbReference type="GO" id="GO:0005615">
    <property type="term" value="C:extracellular space"/>
    <property type="evidence" value="ECO:0007669"/>
    <property type="project" value="TreeGrafter"/>
</dbReference>
<keyword evidence="3" id="KW-0677">Repeat</keyword>
<gene>
    <name evidence="9" type="ORF">AOXY_G14588</name>
</gene>
<evidence type="ECO:0008006" key="11">
    <source>
        <dbReference type="Google" id="ProtNLM"/>
    </source>
</evidence>
<keyword evidence="2" id="KW-0732">Signal</keyword>
<evidence type="ECO:0000313" key="9">
    <source>
        <dbReference type="EMBL" id="KAK1164324.1"/>
    </source>
</evidence>
<dbReference type="PROSITE" id="PS50234">
    <property type="entry name" value="VWFA"/>
    <property type="match status" value="3"/>
</dbReference>
<evidence type="ECO:0000256" key="4">
    <source>
        <dbReference type="ARBA" id="ARBA00023157"/>
    </source>
</evidence>
<dbReference type="Gene3D" id="3.40.50.410">
    <property type="entry name" value="von Willebrand factor, type A domain"/>
    <property type="match status" value="3"/>
</dbReference>
<dbReference type="InterPro" id="IPR001881">
    <property type="entry name" value="EGF-like_Ca-bd_dom"/>
</dbReference>
<dbReference type="SMART" id="SM00179">
    <property type="entry name" value="EGF_CA"/>
    <property type="match status" value="2"/>
</dbReference>
<proteinExistence type="predicted"/>
<feature type="domain" description="EGF-like" evidence="7">
    <location>
        <begin position="747"/>
        <end position="782"/>
    </location>
</feature>
<dbReference type="GO" id="GO:0005604">
    <property type="term" value="C:basement membrane"/>
    <property type="evidence" value="ECO:0007669"/>
    <property type="project" value="TreeGrafter"/>
</dbReference>
<dbReference type="CDD" id="cd00054">
    <property type="entry name" value="EGF_CA"/>
    <property type="match status" value="1"/>
</dbReference>
<organism evidence="9 10">
    <name type="scientific">Acipenser oxyrinchus oxyrinchus</name>
    <dbReference type="NCBI Taxonomy" id="40147"/>
    <lineage>
        <taxon>Eukaryota</taxon>
        <taxon>Metazoa</taxon>
        <taxon>Chordata</taxon>
        <taxon>Craniata</taxon>
        <taxon>Vertebrata</taxon>
        <taxon>Euteleostomi</taxon>
        <taxon>Actinopterygii</taxon>
        <taxon>Chondrostei</taxon>
        <taxon>Acipenseriformes</taxon>
        <taxon>Acipenseridae</taxon>
        <taxon>Acipenser</taxon>
    </lineage>
</organism>
<keyword evidence="10" id="KW-1185">Reference proteome</keyword>
<comment type="caution">
    <text evidence="5">Lacks conserved residue(s) required for the propagation of feature annotation.</text>
</comment>
<feature type="domain" description="EGF-like" evidence="7">
    <location>
        <begin position="329"/>
        <end position="366"/>
    </location>
</feature>
<dbReference type="InterPro" id="IPR009030">
    <property type="entry name" value="Growth_fac_rcpt_cys_sf"/>
</dbReference>
<dbReference type="FunFam" id="3.40.50.410:FF:000054">
    <property type="entry name" value="von Willebrand factor A domain containing 2"/>
    <property type="match status" value="1"/>
</dbReference>
<evidence type="ECO:0000259" key="8">
    <source>
        <dbReference type="PROSITE" id="PS50234"/>
    </source>
</evidence>
<dbReference type="FunFam" id="2.10.25.10:FF:000066">
    <property type="entry name" value="FAT atypical cadherin 4"/>
    <property type="match status" value="1"/>
</dbReference>
<dbReference type="Proteomes" id="UP001230051">
    <property type="component" value="Unassembled WGS sequence"/>
</dbReference>
<dbReference type="InterPro" id="IPR002035">
    <property type="entry name" value="VWF_A"/>
</dbReference>
<dbReference type="GO" id="GO:0005509">
    <property type="term" value="F:calcium ion binding"/>
    <property type="evidence" value="ECO:0007669"/>
    <property type="project" value="InterPro"/>
</dbReference>
<dbReference type="Pfam" id="PF00008">
    <property type="entry name" value="EGF"/>
    <property type="match status" value="1"/>
</dbReference>
<dbReference type="Gene3D" id="2.10.25.10">
    <property type="entry name" value="Laminin"/>
    <property type="match status" value="2"/>
</dbReference>
<dbReference type="PRINTS" id="PR00453">
    <property type="entry name" value="VWFADOMAIN"/>
</dbReference>
<reference evidence="9" key="1">
    <citation type="submission" date="2022-02" db="EMBL/GenBank/DDBJ databases">
        <title>Atlantic sturgeon de novo genome assembly.</title>
        <authorList>
            <person name="Stock M."/>
            <person name="Klopp C."/>
            <person name="Guiguen Y."/>
            <person name="Cabau C."/>
            <person name="Parinello H."/>
            <person name="Santidrian Yebra-Pimentel E."/>
            <person name="Kuhl H."/>
            <person name="Dirks R.P."/>
            <person name="Guessner J."/>
            <person name="Wuertz S."/>
            <person name="Du K."/>
            <person name="Schartl M."/>
        </authorList>
    </citation>
    <scope>NUCLEOTIDE SEQUENCE</scope>
    <source>
        <strain evidence="9">STURGEONOMICS-FGT-2020</strain>
        <tissue evidence="9">Whole blood</tissue>
    </source>
</reference>
<dbReference type="InterPro" id="IPR000742">
    <property type="entry name" value="EGF"/>
</dbReference>
<dbReference type="SUPFAM" id="SSF53300">
    <property type="entry name" value="vWA-like"/>
    <property type="match status" value="3"/>
</dbReference>
<dbReference type="PROSITE" id="PS50026">
    <property type="entry name" value="EGF_3"/>
    <property type="match status" value="2"/>
</dbReference>
<dbReference type="CDD" id="cd00053">
    <property type="entry name" value="EGF"/>
    <property type="match status" value="1"/>
</dbReference>
<evidence type="ECO:0000256" key="3">
    <source>
        <dbReference type="ARBA" id="ARBA00022737"/>
    </source>
</evidence>
<dbReference type="FunFam" id="3.40.50.410:FF:000058">
    <property type="entry name" value="von Willebrand factor A domain containing 2"/>
    <property type="match status" value="1"/>
</dbReference>
<dbReference type="SMART" id="SM00327">
    <property type="entry name" value="VWA"/>
    <property type="match status" value="3"/>
</dbReference>
<dbReference type="InterPro" id="IPR050525">
    <property type="entry name" value="ECM_Assembly_Org"/>
</dbReference>
<dbReference type="PANTHER" id="PTHR24020:SF37">
    <property type="entry name" value="VON WILLEBRAND FACTOR A DOMAIN-CONTAINING PROTEIN 2"/>
    <property type="match status" value="1"/>
</dbReference>
<dbReference type="SUPFAM" id="SSF57184">
    <property type="entry name" value="Growth factor receptor domain"/>
    <property type="match status" value="1"/>
</dbReference>
<sequence length="830" mass="92165">MSEYVPSHWQILIYPASRALRCRIHNQVRGWFASMALAVSLRLICTALLFQALPSDCAQELHANQETIVKINTAGLLMQCSTAVDVLFLLDGSYSIGKGSFERSKHFAFKLCDALDINPERVRVGVIQYSSTPRLEFSLNSYPTKDEVKERIKKLSFKGGSTQTGQALKYILRKGFPGGRNATVPRILIVLTDGKSQGTVQPASQLKEEGITIFAVGIKYPRWDELHMLASLPTEQHVLFAEHFDDAVNGLYTTLTSTTFCTAVPSGCKVVSRTCERKTLETVKEFKGNFMCWKGSKGSTAPHTTLCPYYSWNRVYRKHQATCYRTICPDPCDSQPCHNGGTCIPDGLEKYRCVCPMGFGGDPNCAPKLSLDCSVDLLFLVEGSSNVSLEGFLRYKSFMRRFVQAVLTPDTPVNVGLVQYSDDVRMEMKIGEYRDIPELLQSIDGMRYRGGGTRTGKALSYVTQFGFKSTPVFADVQDDLPRVVVLMTDSGSEDSVTEPARYTRDREIFIIGVGGEFLKEDLNKITGNPQRTITYSSPQHLLSRIPDLRSKICSVDSQGCLAQSLDLVFALDASDDVGNENFYRLRDFVRSTSVQFDINRDVTQIGLVTYGRELSTTFALDTYDSGTSIMQAINQVPYIGGRASTGSALLHIHDKVMTVQKGARPGVNKAVVVITDGAGGDDAAVPSQRIRNNGISVFVVGIGDAQRDALLKIAGSEDHMIPVASYEDLKYFEDVLVQKVCEEAKKAVNLCKPSPCMNDGICTLRNGSYRCECRGWEGPHCENRSTRPPSRGDLPGPAGLRINNRRQQKHNKPHQRMRVRQRRLHADHNH</sequence>
<dbReference type="AlphaFoldDB" id="A0AAD8D660"/>
<feature type="region of interest" description="Disordered" evidence="6">
    <location>
        <begin position="781"/>
        <end position="830"/>
    </location>
</feature>
<feature type="domain" description="VWFA" evidence="8">
    <location>
        <begin position="376"/>
        <end position="552"/>
    </location>
</feature>
<evidence type="ECO:0000259" key="7">
    <source>
        <dbReference type="PROSITE" id="PS50026"/>
    </source>
</evidence>
<evidence type="ECO:0000256" key="5">
    <source>
        <dbReference type="PROSITE-ProRule" id="PRU00076"/>
    </source>
</evidence>
<dbReference type="GO" id="GO:0007161">
    <property type="term" value="P:calcium-independent cell-matrix adhesion"/>
    <property type="evidence" value="ECO:0007669"/>
    <property type="project" value="TreeGrafter"/>
</dbReference>
<accession>A0AAD8D660</accession>
<dbReference type="Pfam" id="PF00092">
    <property type="entry name" value="VWA"/>
    <property type="match status" value="3"/>
</dbReference>
<dbReference type="PROSITE" id="PS01186">
    <property type="entry name" value="EGF_2"/>
    <property type="match status" value="1"/>
</dbReference>
<protein>
    <recommendedName>
        <fullName evidence="11">von Willebrand factor A domain-containing protein 2</fullName>
    </recommendedName>
</protein>